<dbReference type="InterPro" id="IPR002023">
    <property type="entry name" value="NuoE-like"/>
</dbReference>
<protein>
    <submittedName>
        <fullName evidence="8">NAD(P)H-dependent oxidoreductase subunit E</fullName>
    </submittedName>
</protein>
<feature type="binding site" evidence="7">
    <location>
        <position position="90"/>
    </location>
    <ligand>
        <name>[2Fe-2S] cluster</name>
        <dbReference type="ChEBI" id="CHEBI:190135"/>
    </ligand>
</feature>
<comment type="caution">
    <text evidence="8">The sequence shown here is derived from an EMBL/GenBank/DDBJ whole genome shotgun (WGS) entry which is preliminary data.</text>
</comment>
<dbReference type="InterPro" id="IPR042128">
    <property type="entry name" value="NuoE_dom"/>
</dbReference>
<dbReference type="PANTHER" id="PTHR43342:SF2">
    <property type="entry name" value="POTENTIAL NAD-REDUCING HYDROGENASE SUBUNIT"/>
    <property type="match status" value="1"/>
</dbReference>
<dbReference type="RefSeq" id="WP_066578711.1">
    <property type="nucleotide sequence ID" value="NZ_JAOBST010000031.1"/>
</dbReference>
<keyword evidence="4 7" id="KW-0408">Iron</keyword>
<dbReference type="CDD" id="cd03064">
    <property type="entry name" value="TRX_Fd_NuoE"/>
    <property type="match status" value="1"/>
</dbReference>
<proteinExistence type="inferred from homology"/>
<gene>
    <name evidence="8" type="ORF">E1963_12190</name>
</gene>
<dbReference type="Gene3D" id="1.10.10.1590">
    <property type="entry name" value="NADH-quinone oxidoreductase subunit E"/>
    <property type="match status" value="1"/>
</dbReference>
<dbReference type="PANTHER" id="PTHR43342">
    <property type="entry name" value="NADH-QUINONE OXIDOREDUCTASE, E SUBUNIT"/>
    <property type="match status" value="1"/>
</dbReference>
<comment type="cofactor">
    <cofactor evidence="6">
        <name>[2Fe-2S] cluster</name>
        <dbReference type="ChEBI" id="CHEBI:190135"/>
    </cofactor>
</comment>
<dbReference type="Gene3D" id="3.40.30.10">
    <property type="entry name" value="Glutaredoxin"/>
    <property type="match status" value="1"/>
</dbReference>
<feature type="binding site" evidence="7">
    <location>
        <position position="95"/>
    </location>
    <ligand>
        <name>[2Fe-2S] cluster</name>
        <dbReference type="ChEBI" id="CHEBI:190135"/>
    </ligand>
</feature>
<reference evidence="8 9" key="1">
    <citation type="journal article" date="2016" name="Nat. Microbiol.">
        <title>The Mouse Intestinal Bacterial Collection (miBC) provides host-specific insight into cultured diversity and functional potential of the gut microbiota.</title>
        <authorList>
            <person name="Lagkouvardos I."/>
            <person name="Pukall R."/>
            <person name="Abt B."/>
            <person name="Foesel B.U."/>
            <person name="Meier-Kolthoff J.P."/>
            <person name="Kumar N."/>
            <person name="Bresciani A."/>
            <person name="Martinez I."/>
            <person name="Just S."/>
            <person name="Ziegler C."/>
            <person name="Brugiroux S."/>
            <person name="Garzetti D."/>
            <person name="Wenning M."/>
            <person name="Bui T.P."/>
            <person name="Wang J."/>
            <person name="Hugenholtz F."/>
            <person name="Plugge C.M."/>
            <person name="Peterson D.A."/>
            <person name="Hornef M.W."/>
            <person name="Baines J.F."/>
            <person name="Smidt H."/>
            <person name="Walter J."/>
            <person name="Kristiansen K."/>
            <person name="Nielsen H.B."/>
            <person name="Haller D."/>
            <person name="Overmann J."/>
            <person name="Stecher B."/>
            <person name="Clavel T."/>
        </authorList>
    </citation>
    <scope>NUCLEOTIDE SEQUENCE [LARGE SCALE GENOMIC DNA]</scope>
    <source>
        <strain evidence="8 9">DSM 28560</strain>
    </source>
</reference>
<dbReference type="SUPFAM" id="SSF52833">
    <property type="entry name" value="Thioredoxin-like"/>
    <property type="match status" value="1"/>
</dbReference>
<evidence type="ECO:0000313" key="8">
    <source>
        <dbReference type="EMBL" id="TDA21418.1"/>
    </source>
</evidence>
<evidence type="ECO:0000256" key="6">
    <source>
        <dbReference type="ARBA" id="ARBA00034078"/>
    </source>
</evidence>
<evidence type="ECO:0000256" key="7">
    <source>
        <dbReference type="PIRSR" id="PIRSR000216-1"/>
    </source>
</evidence>
<feature type="binding site" evidence="7">
    <location>
        <position position="131"/>
    </location>
    <ligand>
        <name>[2Fe-2S] cluster</name>
        <dbReference type="ChEBI" id="CHEBI:190135"/>
    </ligand>
</feature>
<feature type="binding site" evidence="7">
    <location>
        <position position="135"/>
    </location>
    <ligand>
        <name>[2Fe-2S] cluster</name>
        <dbReference type="ChEBI" id="CHEBI:190135"/>
    </ligand>
</feature>
<dbReference type="InterPro" id="IPR041921">
    <property type="entry name" value="NuoE_N"/>
</dbReference>
<dbReference type="GO" id="GO:0016491">
    <property type="term" value="F:oxidoreductase activity"/>
    <property type="evidence" value="ECO:0007669"/>
    <property type="project" value="InterPro"/>
</dbReference>
<evidence type="ECO:0000313" key="9">
    <source>
        <dbReference type="Proteomes" id="UP000295710"/>
    </source>
</evidence>
<dbReference type="InterPro" id="IPR036249">
    <property type="entry name" value="Thioredoxin-like_sf"/>
</dbReference>
<dbReference type="Pfam" id="PF01257">
    <property type="entry name" value="2Fe-2S_thioredx"/>
    <property type="match status" value="1"/>
</dbReference>
<dbReference type="GO" id="GO:0046872">
    <property type="term" value="F:metal ion binding"/>
    <property type="evidence" value="ECO:0007669"/>
    <property type="project" value="UniProtKB-KW"/>
</dbReference>
<keyword evidence="2 7" id="KW-0001">2Fe-2S</keyword>
<comment type="cofactor">
    <cofactor evidence="7">
        <name>[2Fe-2S] cluster</name>
        <dbReference type="ChEBI" id="CHEBI:190135"/>
    </cofactor>
    <text evidence="7">Binds 1 [2Fe-2S] cluster.</text>
</comment>
<dbReference type="FunFam" id="3.40.30.10:FF:000015">
    <property type="entry name" value="NADH-quinone oxidoreductase subunit E"/>
    <property type="match status" value="1"/>
</dbReference>
<dbReference type="InterPro" id="IPR028431">
    <property type="entry name" value="NADP_DH_HndA-like"/>
</dbReference>
<keyword evidence="5 7" id="KW-0411">Iron-sulfur</keyword>
<organism evidence="8 9">
    <name type="scientific">Extibacter muris</name>
    <dbReference type="NCBI Taxonomy" id="1796622"/>
    <lineage>
        <taxon>Bacteria</taxon>
        <taxon>Bacillati</taxon>
        <taxon>Bacillota</taxon>
        <taxon>Clostridia</taxon>
        <taxon>Lachnospirales</taxon>
        <taxon>Lachnospiraceae</taxon>
        <taxon>Extibacter</taxon>
    </lineage>
</organism>
<evidence type="ECO:0000256" key="4">
    <source>
        <dbReference type="ARBA" id="ARBA00023004"/>
    </source>
</evidence>
<name>A0A4R4FDL4_9FIRM</name>
<dbReference type="GO" id="GO:0051537">
    <property type="term" value="F:2 iron, 2 sulfur cluster binding"/>
    <property type="evidence" value="ECO:0007669"/>
    <property type="project" value="UniProtKB-KW"/>
</dbReference>
<accession>A0A4R4FDL4</accession>
<comment type="similarity">
    <text evidence="1">Belongs to the complex I 24 kDa subunit family.</text>
</comment>
<sequence>MLSKKTTVQFTGTEEQEKELLGVINELKDEKGALMPILQRAQDIYGYLPIEVQKIISNETGIPLEKIYGVTTFYSQFNLSPKGRYRISVCLGTACYVKGSGDIYNKLMEKLGIVGGECTSDGKFSLDACRCVGACGLAPVMMINDEVYGRLTVDDIDDILAKYE</sequence>
<evidence type="ECO:0000256" key="5">
    <source>
        <dbReference type="ARBA" id="ARBA00023014"/>
    </source>
</evidence>
<dbReference type="Proteomes" id="UP000295710">
    <property type="component" value="Unassembled WGS sequence"/>
</dbReference>
<dbReference type="EMBL" id="SMMX01000009">
    <property type="protein sequence ID" value="TDA21418.1"/>
    <property type="molecule type" value="Genomic_DNA"/>
</dbReference>
<dbReference type="PIRSF" id="PIRSF000216">
    <property type="entry name" value="NADH_DH_24kDa"/>
    <property type="match status" value="1"/>
</dbReference>
<evidence type="ECO:0000256" key="1">
    <source>
        <dbReference type="ARBA" id="ARBA00010643"/>
    </source>
</evidence>
<evidence type="ECO:0000256" key="2">
    <source>
        <dbReference type="ARBA" id="ARBA00022714"/>
    </source>
</evidence>
<keyword evidence="3 7" id="KW-0479">Metal-binding</keyword>
<evidence type="ECO:0000256" key="3">
    <source>
        <dbReference type="ARBA" id="ARBA00022723"/>
    </source>
</evidence>
<dbReference type="AlphaFoldDB" id="A0A4R4FDL4"/>
<keyword evidence="9" id="KW-1185">Reference proteome</keyword>